<evidence type="ECO:0000256" key="7">
    <source>
        <dbReference type="ARBA" id="ARBA00023065"/>
    </source>
</evidence>
<comment type="subcellular location">
    <subcellularLocation>
        <location evidence="1">Membrane</location>
        <topology evidence="1">Multi-pass membrane protein</topology>
    </subcellularLocation>
</comment>
<dbReference type="eggNOG" id="COG1230">
    <property type="taxonomic scope" value="Bacteria"/>
</dbReference>
<comment type="caution">
    <text evidence="12">The sequence shown here is derived from an EMBL/GenBank/DDBJ whole genome shotgun (WGS) entry which is preliminary data.</text>
</comment>
<dbReference type="SUPFAM" id="SSF160240">
    <property type="entry name" value="Cation efflux protein cytoplasmic domain-like"/>
    <property type="match status" value="1"/>
</dbReference>
<evidence type="ECO:0000256" key="3">
    <source>
        <dbReference type="ARBA" id="ARBA00022448"/>
    </source>
</evidence>
<dbReference type="Proteomes" id="UP000010164">
    <property type="component" value="Unassembled WGS sequence"/>
</dbReference>
<dbReference type="STRING" id="1177179.A11A3_07168"/>
<dbReference type="EMBL" id="AMRJ01000008">
    <property type="protein sequence ID" value="EKF74784.1"/>
    <property type="molecule type" value="Genomic_DNA"/>
</dbReference>
<dbReference type="InterPro" id="IPR058533">
    <property type="entry name" value="Cation_efflux_TM"/>
</dbReference>
<keyword evidence="5" id="KW-0862">Zinc</keyword>
<feature type="domain" description="Cation efflux protein cytoplasmic" evidence="11">
    <location>
        <begin position="222"/>
        <end position="294"/>
    </location>
</feature>
<organism evidence="12 13">
    <name type="scientific">Alcanivorax hongdengensis A-11-3</name>
    <dbReference type="NCBI Taxonomy" id="1177179"/>
    <lineage>
        <taxon>Bacteria</taxon>
        <taxon>Pseudomonadati</taxon>
        <taxon>Pseudomonadota</taxon>
        <taxon>Gammaproteobacteria</taxon>
        <taxon>Oceanospirillales</taxon>
        <taxon>Alcanivoracaceae</taxon>
        <taxon>Alcanivorax</taxon>
    </lineage>
</organism>
<dbReference type="InterPro" id="IPR027470">
    <property type="entry name" value="Cation_efflux_CTD"/>
</dbReference>
<dbReference type="PATRIC" id="fig|1177179.3.peg.1440"/>
<gene>
    <name evidence="12" type="ORF">A11A3_07168</name>
</gene>
<evidence type="ECO:0000256" key="1">
    <source>
        <dbReference type="ARBA" id="ARBA00004141"/>
    </source>
</evidence>
<dbReference type="PANTHER" id="PTHR11562">
    <property type="entry name" value="CATION EFFLUX PROTEIN/ ZINC TRANSPORTER"/>
    <property type="match status" value="1"/>
</dbReference>
<dbReference type="InterPro" id="IPR036837">
    <property type="entry name" value="Cation_efflux_CTD_sf"/>
</dbReference>
<feature type="transmembrane region" description="Helical" evidence="9">
    <location>
        <begin position="161"/>
        <end position="187"/>
    </location>
</feature>
<evidence type="ECO:0000256" key="4">
    <source>
        <dbReference type="ARBA" id="ARBA00022692"/>
    </source>
</evidence>
<feature type="domain" description="Cation efflux protein transmembrane" evidence="10">
    <location>
        <begin position="28"/>
        <end position="215"/>
    </location>
</feature>
<dbReference type="Gene3D" id="1.20.1510.10">
    <property type="entry name" value="Cation efflux protein transmembrane domain"/>
    <property type="match status" value="1"/>
</dbReference>
<dbReference type="PANTHER" id="PTHR11562:SF17">
    <property type="entry name" value="RE54080P-RELATED"/>
    <property type="match status" value="1"/>
</dbReference>
<proteinExistence type="inferred from homology"/>
<reference evidence="12 13" key="1">
    <citation type="journal article" date="2012" name="J. Bacteriol.">
        <title>Genome Sequence of the Alkane-Degrading Bacterium Alcanivorax hongdengensis Type Strain A-11-3.</title>
        <authorList>
            <person name="Lai Q."/>
            <person name="Shao Z."/>
        </authorList>
    </citation>
    <scope>NUCLEOTIDE SEQUENCE [LARGE SCALE GENOMIC DNA]</scope>
    <source>
        <strain evidence="12 13">A-11-3</strain>
    </source>
</reference>
<dbReference type="AlphaFoldDB" id="L0WCQ7"/>
<evidence type="ECO:0000313" key="13">
    <source>
        <dbReference type="Proteomes" id="UP000010164"/>
    </source>
</evidence>
<dbReference type="GO" id="GO:0005385">
    <property type="term" value="F:zinc ion transmembrane transporter activity"/>
    <property type="evidence" value="ECO:0007669"/>
    <property type="project" value="TreeGrafter"/>
</dbReference>
<keyword evidence="6 9" id="KW-1133">Transmembrane helix</keyword>
<dbReference type="SUPFAM" id="SSF161111">
    <property type="entry name" value="Cation efflux protein transmembrane domain-like"/>
    <property type="match status" value="1"/>
</dbReference>
<evidence type="ECO:0000259" key="11">
    <source>
        <dbReference type="Pfam" id="PF16916"/>
    </source>
</evidence>
<evidence type="ECO:0000256" key="2">
    <source>
        <dbReference type="ARBA" id="ARBA00008873"/>
    </source>
</evidence>
<comment type="similarity">
    <text evidence="2">Belongs to the cation diffusion facilitator (CDF) transporter (TC 2.A.4) family. SLC30A subfamily.</text>
</comment>
<protein>
    <submittedName>
        <fullName evidence="12">Cation diffusion facilitator family transporter</fullName>
    </submittedName>
</protein>
<dbReference type="InterPro" id="IPR002524">
    <property type="entry name" value="Cation_efflux"/>
</dbReference>
<keyword evidence="8 9" id="KW-0472">Membrane</keyword>
<keyword evidence="4 9" id="KW-0812">Transmembrane</keyword>
<evidence type="ECO:0000256" key="8">
    <source>
        <dbReference type="ARBA" id="ARBA00023136"/>
    </source>
</evidence>
<keyword evidence="5" id="KW-0864">Zinc transport</keyword>
<keyword evidence="3" id="KW-0813">Transport</keyword>
<evidence type="ECO:0000256" key="9">
    <source>
        <dbReference type="SAM" id="Phobius"/>
    </source>
</evidence>
<evidence type="ECO:0000313" key="12">
    <source>
        <dbReference type="EMBL" id="EKF74784.1"/>
    </source>
</evidence>
<evidence type="ECO:0000256" key="5">
    <source>
        <dbReference type="ARBA" id="ARBA00022906"/>
    </source>
</evidence>
<accession>L0WCQ7</accession>
<dbReference type="Pfam" id="PF16916">
    <property type="entry name" value="ZT_dimer"/>
    <property type="match status" value="1"/>
</dbReference>
<dbReference type="RefSeq" id="WP_008928614.1">
    <property type="nucleotide sequence ID" value="NZ_AMRJ01000008.1"/>
</dbReference>
<sequence length="311" mass="33562">MHMHAHSHDHGHDHGHHHAPQDFGRAFLIAIVLNVGFTAIEFIYGFMANSSALMADAGHNLSDVLGLVLAWGGALLAKRQPDSRFTYGLRSSSILAALANAMFLMFACGVIGWDAVNSLLHPPQVATDTVMVVAAIGIVINGLSAWLFVKGSKDDLNIRGAFLHLAADAAVSLGVVIAGAVIMVTGWNWLDPVVSLLIVLVIVYGTWGLLRDSMKLALNAVPSHIDLPAVARYLREQDGVQDIHDLHIWAMSTTESALTVRLIMPAGYPGDAYMDQLAAGLKETFRIDHSTLQIAQGDSEHVCTLHARHEH</sequence>
<feature type="transmembrane region" description="Helical" evidence="9">
    <location>
        <begin position="26"/>
        <end position="47"/>
    </location>
</feature>
<dbReference type="GO" id="GO:0005886">
    <property type="term" value="C:plasma membrane"/>
    <property type="evidence" value="ECO:0007669"/>
    <property type="project" value="TreeGrafter"/>
</dbReference>
<dbReference type="Pfam" id="PF01545">
    <property type="entry name" value="Cation_efflux"/>
    <property type="match status" value="1"/>
</dbReference>
<dbReference type="InterPro" id="IPR027469">
    <property type="entry name" value="Cation_efflux_TMD_sf"/>
</dbReference>
<keyword evidence="13" id="KW-1185">Reference proteome</keyword>
<evidence type="ECO:0000256" key="6">
    <source>
        <dbReference type="ARBA" id="ARBA00022989"/>
    </source>
</evidence>
<name>L0WCQ7_9GAMM</name>
<evidence type="ECO:0000259" key="10">
    <source>
        <dbReference type="Pfam" id="PF01545"/>
    </source>
</evidence>
<keyword evidence="7" id="KW-0406">Ion transport</keyword>
<dbReference type="InterPro" id="IPR050681">
    <property type="entry name" value="CDF/SLC30A"/>
</dbReference>
<feature type="transmembrane region" description="Helical" evidence="9">
    <location>
        <begin position="193"/>
        <end position="210"/>
    </location>
</feature>
<feature type="transmembrane region" description="Helical" evidence="9">
    <location>
        <begin position="125"/>
        <end position="149"/>
    </location>
</feature>
<dbReference type="NCBIfam" id="TIGR01297">
    <property type="entry name" value="CDF"/>
    <property type="match status" value="1"/>
</dbReference>
<feature type="transmembrane region" description="Helical" evidence="9">
    <location>
        <begin position="89"/>
        <end position="113"/>
    </location>
</feature>